<sequence>MSQIFQCPYCKALATWKKGNYIHRRICNSPECRKKLNSDTAKKYDQLRQQRKIQELKSQGFDVVTCQICNQDFEMIHHSHLKKHGLTVAEYRNKFPNALICNSRSNQKRRQIALDRSKYKSYSGKNFDNNFLEFIAGSLLGDGYLEKQKNKLNARYAEGGANKKYVNWKFNFLKDYLPCTFQERLSVPHVKSGKQYRGWWIRTCVHPILTDLHSIWYLEKKLLPREFIEKYLTEFAFSIWFYDDGCSSTGLTLYPMSFSEEDVNFLSSIILERFNLANSVLRTKQGHFFIKISRKVKSELKAILDKVPIPGMEYKRNFQ</sequence>
<dbReference type="InterPro" id="IPR008807">
    <property type="entry name" value="ROS_MUCR"/>
</dbReference>
<feature type="domain" description="Homing endonuclease LAGLIDADG" evidence="2">
    <location>
        <begin position="133"/>
        <end position="295"/>
    </location>
</feature>
<keyword evidence="3" id="KW-0540">Nuclease</keyword>
<keyword evidence="4" id="KW-1185">Reference proteome</keyword>
<accession>A0ABR9VUB5</accession>
<evidence type="ECO:0000313" key="3">
    <source>
        <dbReference type="EMBL" id="MBE9254939.1"/>
    </source>
</evidence>
<organism evidence="3 4">
    <name type="scientific">Synechocystis salina LEGE 00031</name>
    <dbReference type="NCBI Taxonomy" id="1828736"/>
    <lineage>
        <taxon>Bacteria</taxon>
        <taxon>Bacillati</taxon>
        <taxon>Cyanobacteriota</taxon>
        <taxon>Cyanophyceae</taxon>
        <taxon>Synechococcales</taxon>
        <taxon>Merismopediaceae</taxon>
        <taxon>Synechocystis</taxon>
    </lineage>
</organism>
<evidence type="ECO:0000313" key="4">
    <source>
        <dbReference type="Proteomes" id="UP000658720"/>
    </source>
</evidence>
<comment type="similarity">
    <text evidence="1">Belongs to the ros/MucR family.</text>
</comment>
<comment type="caution">
    <text evidence="3">The sequence shown here is derived from an EMBL/GenBank/DDBJ whole genome shotgun (WGS) entry which is preliminary data.</text>
</comment>
<proteinExistence type="inferred from homology"/>
<reference evidence="3 4" key="1">
    <citation type="submission" date="2020-10" db="EMBL/GenBank/DDBJ databases">
        <authorList>
            <person name="Castelo-Branco R."/>
            <person name="Eusebio N."/>
            <person name="Adriana R."/>
            <person name="Vieira A."/>
            <person name="Brugerolle De Fraissinette N."/>
            <person name="Rezende De Castro R."/>
            <person name="Schneider M.P."/>
            <person name="Vasconcelos V."/>
            <person name="Leao P.N."/>
        </authorList>
    </citation>
    <scope>NUCLEOTIDE SEQUENCE [LARGE SCALE GENOMIC DNA]</scope>
    <source>
        <strain evidence="3 4">LEGE 00031</strain>
    </source>
</reference>
<evidence type="ECO:0000256" key="1">
    <source>
        <dbReference type="ARBA" id="ARBA00007031"/>
    </source>
</evidence>
<dbReference type="Gene3D" id="1.10.10.1550">
    <property type="entry name" value="ROS/MUCR transcriptional regulator protein"/>
    <property type="match status" value="1"/>
</dbReference>
<dbReference type="Pfam" id="PF05443">
    <property type="entry name" value="ROS_MUCR"/>
    <property type="match status" value="1"/>
</dbReference>
<dbReference type="EMBL" id="JADEVV010000044">
    <property type="protein sequence ID" value="MBE9254939.1"/>
    <property type="molecule type" value="Genomic_DNA"/>
</dbReference>
<dbReference type="InterPro" id="IPR041920">
    <property type="entry name" value="ROS/MUCR_sf"/>
</dbReference>
<dbReference type="Pfam" id="PF03161">
    <property type="entry name" value="LAGLIDADG_2"/>
    <property type="match status" value="1"/>
</dbReference>
<dbReference type="Gene3D" id="3.10.28.10">
    <property type="entry name" value="Homing endonucleases"/>
    <property type="match status" value="2"/>
</dbReference>
<dbReference type="SUPFAM" id="SSF55608">
    <property type="entry name" value="Homing endonucleases"/>
    <property type="match status" value="1"/>
</dbReference>
<dbReference type="GO" id="GO:0004519">
    <property type="term" value="F:endonuclease activity"/>
    <property type="evidence" value="ECO:0007669"/>
    <property type="project" value="UniProtKB-KW"/>
</dbReference>
<dbReference type="Proteomes" id="UP000658720">
    <property type="component" value="Unassembled WGS sequence"/>
</dbReference>
<dbReference type="RefSeq" id="WP_194020426.1">
    <property type="nucleotide sequence ID" value="NZ_JADEVV010000044.1"/>
</dbReference>
<name>A0ABR9VUB5_9SYNC</name>
<dbReference type="InterPro" id="IPR027434">
    <property type="entry name" value="Homing_endonucl"/>
</dbReference>
<dbReference type="InterPro" id="IPR004860">
    <property type="entry name" value="LAGLIDADG_dom"/>
</dbReference>
<evidence type="ECO:0000259" key="2">
    <source>
        <dbReference type="Pfam" id="PF03161"/>
    </source>
</evidence>
<gene>
    <name evidence="3" type="ORF">IQ217_14040</name>
</gene>
<protein>
    <submittedName>
        <fullName evidence="3">DNA endonuclease</fullName>
    </submittedName>
</protein>
<keyword evidence="3" id="KW-0378">Hydrolase</keyword>
<keyword evidence="3" id="KW-0255">Endonuclease</keyword>